<evidence type="ECO:0000313" key="1">
    <source>
        <dbReference type="EMBL" id="KAK1299711.1"/>
    </source>
</evidence>
<gene>
    <name evidence="1" type="ORF">QJS10_CPB13g01386</name>
</gene>
<proteinExistence type="predicted"/>
<dbReference type="AlphaFoldDB" id="A0AAV9DFJ4"/>
<dbReference type="Proteomes" id="UP001180020">
    <property type="component" value="Unassembled WGS sequence"/>
</dbReference>
<sequence>MDPFAAPECCEWRRRKGGFKAPVGILQRLEGLRRWFFWQGGPGENKKVHLVRWDRICSRKRAGGAGVIALADMNKALLSKWRWRWLVNRDRPWCRLLEARFRCGIPSRRFPISSIRLSSVWRGILEATKGFMDAVRWSVRDGRETSFWHDTWLGDSPLKDRFGDIHQQSCSKRGTMQSFWCAQLGEGHWNMRTRGRLDEETAILLSDRIQRITKPFWRAYDSVKAWE</sequence>
<dbReference type="PANTHER" id="PTHR33116">
    <property type="entry name" value="REVERSE TRANSCRIPTASE ZINC-BINDING DOMAIN-CONTAINING PROTEIN-RELATED-RELATED"/>
    <property type="match status" value="1"/>
</dbReference>
<reference evidence="1" key="1">
    <citation type="journal article" date="2023" name="Nat. Commun.">
        <title>Diploid and tetraploid genomes of Acorus and the evolution of monocots.</title>
        <authorList>
            <person name="Ma L."/>
            <person name="Liu K.W."/>
            <person name="Li Z."/>
            <person name="Hsiao Y.Y."/>
            <person name="Qi Y."/>
            <person name="Fu T."/>
            <person name="Tang G.D."/>
            <person name="Zhang D."/>
            <person name="Sun W.H."/>
            <person name="Liu D.K."/>
            <person name="Li Y."/>
            <person name="Chen G.Z."/>
            <person name="Liu X.D."/>
            <person name="Liao X.Y."/>
            <person name="Jiang Y.T."/>
            <person name="Yu X."/>
            <person name="Hao Y."/>
            <person name="Huang J."/>
            <person name="Zhao X.W."/>
            <person name="Ke S."/>
            <person name="Chen Y.Y."/>
            <person name="Wu W.L."/>
            <person name="Hsu J.L."/>
            <person name="Lin Y.F."/>
            <person name="Huang M.D."/>
            <person name="Li C.Y."/>
            <person name="Huang L."/>
            <person name="Wang Z.W."/>
            <person name="Zhao X."/>
            <person name="Zhong W.Y."/>
            <person name="Peng D.H."/>
            <person name="Ahmad S."/>
            <person name="Lan S."/>
            <person name="Zhang J.S."/>
            <person name="Tsai W.C."/>
            <person name="Van de Peer Y."/>
            <person name="Liu Z.J."/>
        </authorList>
    </citation>
    <scope>NUCLEOTIDE SEQUENCE</scope>
    <source>
        <strain evidence="1">CP</strain>
    </source>
</reference>
<reference evidence="1" key="2">
    <citation type="submission" date="2023-06" db="EMBL/GenBank/DDBJ databases">
        <authorList>
            <person name="Ma L."/>
            <person name="Liu K.-W."/>
            <person name="Li Z."/>
            <person name="Hsiao Y.-Y."/>
            <person name="Qi Y."/>
            <person name="Fu T."/>
            <person name="Tang G."/>
            <person name="Zhang D."/>
            <person name="Sun W.-H."/>
            <person name="Liu D.-K."/>
            <person name="Li Y."/>
            <person name="Chen G.-Z."/>
            <person name="Liu X.-D."/>
            <person name="Liao X.-Y."/>
            <person name="Jiang Y.-T."/>
            <person name="Yu X."/>
            <person name="Hao Y."/>
            <person name="Huang J."/>
            <person name="Zhao X.-W."/>
            <person name="Ke S."/>
            <person name="Chen Y.-Y."/>
            <person name="Wu W.-L."/>
            <person name="Hsu J.-L."/>
            <person name="Lin Y.-F."/>
            <person name="Huang M.-D."/>
            <person name="Li C.-Y."/>
            <person name="Huang L."/>
            <person name="Wang Z.-W."/>
            <person name="Zhao X."/>
            <person name="Zhong W.-Y."/>
            <person name="Peng D.-H."/>
            <person name="Ahmad S."/>
            <person name="Lan S."/>
            <person name="Zhang J.-S."/>
            <person name="Tsai W.-C."/>
            <person name="Van De Peer Y."/>
            <person name="Liu Z.-J."/>
        </authorList>
    </citation>
    <scope>NUCLEOTIDE SEQUENCE</scope>
    <source>
        <strain evidence="1">CP</strain>
        <tissue evidence="1">Leaves</tissue>
    </source>
</reference>
<accession>A0AAV9DFJ4</accession>
<protein>
    <submittedName>
        <fullName evidence="1">Uncharacterized protein</fullName>
    </submittedName>
</protein>
<dbReference type="PANTHER" id="PTHR33116:SF78">
    <property type="entry name" value="OS12G0587133 PROTEIN"/>
    <property type="match status" value="1"/>
</dbReference>
<keyword evidence="2" id="KW-1185">Reference proteome</keyword>
<dbReference type="EMBL" id="JAUJYO010000013">
    <property type="protein sequence ID" value="KAK1299711.1"/>
    <property type="molecule type" value="Genomic_DNA"/>
</dbReference>
<evidence type="ECO:0000313" key="2">
    <source>
        <dbReference type="Proteomes" id="UP001180020"/>
    </source>
</evidence>
<name>A0AAV9DFJ4_ACOCL</name>
<organism evidence="1 2">
    <name type="scientific">Acorus calamus</name>
    <name type="common">Sweet flag</name>
    <dbReference type="NCBI Taxonomy" id="4465"/>
    <lineage>
        <taxon>Eukaryota</taxon>
        <taxon>Viridiplantae</taxon>
        <taxon>Streptophyta</taxon>
        <taxon>Embryophyta</taxon>
        <taxon>Tracheophyta</taxon>
        <taxon>Spermatophyta</taxon>
        <taxon>Magnoliopsida</taxon>
        <taxon>Liliopsida</taxon>
        <taxon>Acoraceae</taxon>
        <taxon>Acorus</taxon>
    </lineage>
</organism>
<comment type="caution">
    <text evidence="1">The sequence shown here is derived from an EMBL/GenBank/DDBJ whole genome shotgun (WGS) entry which is preliminary data.</text>
</comment>